<dbReference type="RefSeq" id="WP_006039526.1">
    <property type="nucleotide sequence ID" value="NZ_AEDD01000010.1"/>
</dbReference>
<dbReference type="EMBL" id="AEDD01000010">
    <property type="protein sequence ID" value="EFM09491.1"/>
    <property type="molecule type" value="Genomic_DNA"/>
</dbReference>
<dbReference type="AlphaFoldDB" id="E0ID36"/>
<dbReference type="Gene3D" id="3.90.70.10">
    <property type="entry name" value="Cysteine proteinases"/>
    <property type="match status" value="1"/>
</dbReference>
<evidence type="ECO:0000313" key="1">
    <source>
        <dbReference type="EMBL" id="EFM09491.1"/>
    </source>
</evidence>
<dbReference type="eggNOG" id="ENOG50314FG">
    <property type="taxonomic scope" value="Bacteria"/>
</dbReference>
<sequence>MTKQPVELYLLNDDAEVDEFIALLLPNSADKSRIKDLFDRFIKPVSVLVENHYVDKVYRDSYYKYFSNKHFDASRNCRRISFYTGDIAFEDFFSEEGHQRLQECFIGFAVLKPISPGCLGRTYLDPKKINIDRCYVRTTRFNPTILGVRFEIDSFPFSSQDTETMTCAETSVWSILEYYGTRYADYKVAYPSEIVDTILNRSNERVLPSKGLSLVQISSLVKSFGFSPRIYSRGIGAFFDPEFKRILHYYVESGIPVALSVKAKQNGVSVGHAVVCIGHSDKMETNITPKNSNGIHFVNSADFFPQYVIMDDNQVPFAVQDYTAVTTYQDPVIDGIVVPLYKRIFLEATEADTISRNILFHEKMGVVNALNQLNDLIDSGKVEGIHRYGESNPMVIRLFLTSSRQFKRFRSLNYVNERIDKPIAMVYSQLPMPKFIWVAEISLQDEYMNKRVLGEIVLDATASTYSGLESLISIHYPGFFAWRRPNEPLEKLVQMLSHYTLPIAYPLYENNLSAGGI</sequence>
<keyword evidence="2" id="KW-1185">Reference proteome</keyword>
<dbReference type="OrthoDB" id="933782at2"/>
<reference evidence="1 2" key="1">
    <citation type="submission" date="2010-07" db="EMBL/GenBank/DDBJ databases">
        <title>The draft genome of Paenibacillus curdlanolyticus YK9.</title>
        <authorList>
            <consortium name="US DOE Joint Genome Institute (JGI-PGF)"/>
            <person name="Lucas S."/>
            <person name="Copeland A."/>
            <person name="Lapidus A."/>
            <person name="Cheng J.-F."/>
            <person name="Bruce D."/>
            <person name="Goodwin L."/>
            <person name="Pitluck S."/>
            <person name="Land M.L."/>
            <person name="Hauser L."/>
            <person name="Chang Y.-J."/>
            <person name="Jeffries C."/>
            <person name="Anderson I.J."/>
            <person name="Johnson E."/>
            <person name="Loganathan U."/>
            <person name="Mulhopadhyay B."/>
            <person name="Kyrpides N."/>
            <person name="Woyke T.J."/>
        </authorList>
    </citation>
    <scope>NUCLEOTIDE SEQUENCE [LARGE SCALE GENOMIC DNA]</scope>
    <source>
        <strain evidence="1 2">YK9</strain>
    </source>
</reference>
<proteinExistence type="predicted"/>
<organism evidence="1 2">
    <name type="scientific">Paenibacillus curdlanolyticus YK9</name>
    <dbReference type="NCBI Taxonomy" id="717606"/>
    <lineage>
        <taxon>Bacteria</taxon>
        <taxon>Bacillati</taxon>
        <taxon>Bacillota</taxon>
        <taxon>Bacilli</taxon>
        <taxon>Bacillales</taxon>
        <taxon>Paenibacillaceae</taxon>
        <taxon>Paenibacillus</taxon>
    </lineage>
</organism>
<accession>E0ID36</accession>
<protein>
    <submittedName>
        <fullName evidence="1">Uncharacterized protein</fullName>
    </submittedName>
</protein>
<gene>
    <name evidence="1" type="ORF">PaecuDRAFT_3538</name>
</gene>
<evidence type="ECO:0000313" key="2">
    <source>
        <dbReference type="Proteomes" id="UP000005387"/>
    </source>
</evidence>
<dbReference type="Proteomes" id="UP000005387">
    <property type="component" value="Unassembled WGS sequence"/>
</dbReference>
<dbReference type="STRING" id="717606.PaecuDRAFT_3538"/>
<name>E0ID36_9BACL</name>